<evidence type="ECO:0008006" key="3">
    <source>
        <dbReference type="Google" id="ProtNLM"/>
    </source>
</evidence>
<dbReference type="Proteomes" id="UP000815325">
    <property type="component" value="Unassembled WGS sequence"/>
</dbReference>
<comment type="caution">
    <text evidence="1">The sequence shown here is derived from an EMBL/GenBank/DDBJ whole genome shotgun (WGS) entry which is preliminary data.</text>
</comment>
<protein>
    <recommendedName>
        <fullName evidence="3">Encoded protein</fullName>
    </recommendedName>
</protein>
<name>A0ABQ7FVG2_DUNSA</name>
<organism evidence="1 2">
    <name type="scientific">Dunaliella salina</name>
    <name type="common">Green alga</name>
    <name type="synonym">Protococcus salinus</name>
    <dbReference type="NCBI Taxonomy" id="3046"/>
    <lineage>
        <taxon>Eukaryota</taxon>
        <taxon>Viridiplantae</taxon>
        <taxon>Chlorophyta</taxon>
        <taxon>core chlorophytes</taxon>
        <taxon>Chlorophyceae</taxon>
        <taxon>CS clade</taxon>
        <taxon>Chlamydomonadales</taxon>
        <taxon>Dunaliellaceae</taxon>
        <taxon>Dunaliella</taxon>
    </lineage>
</organism>
<gene>
    <name evidence="1" type="ORF">DUNSADRAFT_4210</name>
</gene>
<reference evidence="1" key="1">
    <citation type="submission" date="2017-08" db="EMBL/GenBank/DDBJ databases">
        <authorList>
            <person name="Polle J.E."/>
            <person name="Barry K."/>
            <person name="Cushman J."/>
            <person name="Schmutz J."/>
            <person name="Tran D."/>
            <person name="Hathwaick L.T."/>
            <person name="Yim W.C."/>
            <person name="Jenkins J."/>
            <person name="Mckie-Krisberg Z.M."/>
            <person name="Prochnik S."/>
            <person name="Lindquist E."/>
            <person name="Dockter R.B."/>
            <person name="Adam C."/>
            <person name="Molina H."/>
            <person name="Bunkerborg J."/>
            <person name="Jin E."/>
            <person name="Buchheim M."/>
            <person name="Magnuson J."/>
        </authorList>
    </citation>
    <scope>NUCLEOTIDE SEQUENCE</scope>
    <source>
        <strain evidence="1">CCAP 19/18</strain>
    </source>
</reference>
<sequence>MLLLSELLAAYIGGPVLHEGSFQGSTTVLWQQQSFWDRRPSSSHEVLPLFVEKGLSVLGAALGAATGSTAEAQTAKGSSSGWGLLSLLRRVSSNPSTPMLPSSVFTRELMHGCI</sequence>
<proteinExistence type="predicted"/>
<accession>A0ABQ7FVG2</accession>
<evidence type="ECO:0000313" key="1">
    <source>
        <dbReference type="EMBL" id="KAF5826196.1"/>
    </source>
</evidence>
<keyword evidence="2" id="KW-1185">Reference proteome</keyword>
<dbReference type="EMBL" id="MU071196">
    <property type="protein sequence ID" value="KAF5826196.1"/>
    <property type="molecule type" value="Genomic_DNA"/>
</dbReference>
<evidence type="ECO:0000313" key="2">
    <source>
        <dbReference type="Proteomes" id="UP000815325"/>
    </source>
</evidence>